<evidence type="ECO:0000313" key="2">
    <source>
        <dbReference type="Proteomes" id="UP000606396"/>
    </source>
</evidence>
<dbReference type="RefSeq" id="WP_190951694.1">
    <property type="nucleotide sequence ID" value="NZ_JACJTC010000021.1"/>
</dbReference>
<dbReference type="EMBL" id="JACJTC010000021">
    <property type="protein sequence ID" value="MBD2614818.1"/>
    <property type="molecule type" value="Genomic_DNA"/>
</dbReference>
<organism evidence="1 2">
    <name type="scientific">Nostoc punctiforme FACHB-252</name>
    <dbReference type="NCBI Taxonomy" id="1357509"/>
    <lineage>
        <taxon>Bacteria</taxon>
        <taxon>Bacillati</taxon>
        <taxon>Cyanobacteriota</taxon>
        <taxon>Cyanophyceae</taxon>
        <taxon>Nostocales</taxon>
        <taxon>Nostocaceae</taxon>
        <taxon>Nostoc</taxon>
    </lineage>
</organism>
<reference evidence="1 2" key="1">
    <citation type="journal article" date="2020" name="ISME J.">
        <title>Comparative genomics reveals insights into cyanobacterial evolution and habitat adaptation.</title>
        <authorList>
            <person name="Chen M.Y."/>
            <person name="Teng W.K."/>
            <person name="Zhao L."/>
            <person name="Hu C.X."/>
            <person name="Zhou Y.K."/>
            <person name="Han B.P."/>
            <person name="Song L.R."/>
            <person name="Shu W.S."/>
        </authorList>
    </citation>
    <scope>NUCLEOTIDE SEQUENCE [LARGE SCALE GENOMIC DNA]</scope>
    <source>
        <strain evidence="1 2">FACHB-252</strain>
    </source>
</reference>
<dbReference type="Proteomes" id="UP000606396">
    <property type="component" value="Unassembled WGS sequence"/>
</dbReference>
<dbReference type="InterPro" id="IPR012341">
    <property type="entry name" value="6hp_glycosidase-like_sf"/>
</dbReference>
<protein>
    <submittedName>
        <fullName evidence="1">AGE family epimerase/isomerase</fullName>
    </submittedName>
</protein>
<name>A0ABR8HIB2_NOSPU</name>
<comment type="caution">
    <text evidence="1">The sequence shown here is derived from an EMBL/GenBank/DDBJ whole genome shotgun (WGS) entry which is preliminary data.</text>
</comment>
<dbReference type="Gene3D" id="1.50.10.10">
    <property type="match status" value="1"/>
</dbReference>
<sequence>MTIQMFSWNKKQLVSKAFFQKVLCLGFSLMFFLTSLGVPTAQALVIAKQSAADNADLVIETGIPYGDRWIKHLKEDLLPFWELETARPENGNFPTYRCNDGSLFDPNKPCPELVNPVPGIVKLDREYVRSKSRQVFAYGVAYNLTGEAKYLQWAKNGVDFLRKYALVDKPGVNPDAGNGTGGAYTYFAANDQSFAGKPEQEKRISQDMTYALSGLTFFYYLTRDPEILKDIVNVKNYIFDYYYDKEWDLISWAKTDYIDYVNPDGTVEKVSSKQRELVAQLDQVYAYMILITPILPDEFNGVQLKKQWEDDLVHLATIMSEQFYTPDKNIFWGAITDSASKRLATDHTDFGHSIKTLWLIYSIGKLTGHYEFVLFAQEAAPKILETAYLDDGTWGRRENPDGTIDPDKEWWILAELDQVAATFSLRDPSYAEYLPTTYAYWFKYMVDHEHKEIWHWVNAADNKPDIQFPKQHSWKNAFHTFEHAIVGYLTGQEIHDEPSKLYFAFKEGIPLPEITKIRPYIYAAKVVPINPTILEEEVIPGYRKKTVFFTDIR</sequence>
<dbReference type="InterPro" id="IPR008928">
    <property type="entry name" value="6-hairpin_glycosidase_sf"/>
</dbReference>
<gene>
    <name evidence="1" type="ORF">H6G94_26665</name>
</gene>
<dbReference type="SUPFAM" id="SSF48208">
    <property type="entry name" value="Six-hairpin glycosidases"/>
    <property type="match status" value="1"/>
</dbReference>
<dbReference type="PANTHER" id="PTHR15108">
    <property type="entry name" value="N-ACYLGLUCOSAMINE-2-EPIMERASE"/>
    <property type="match status" value="1"/>
</dbReference>
<evidence type="ECO:0000313" key="1">
    <source>
        <dbReference type="EMBL" id="MBD2614818.1"/>
    </source>
</evidence>
<keyword evidence="2" id="KW-1185">Reference proteome</keyword>
<proteinExistence type="predicted"/>
<accession>A0ABR8HIB2</accession>